<comment type="caution">
    <text evidence="3">The sequence shown here is derived from an EMBL/GenBank/DDBJ whole genome shotgun (WGS) entry which is preliminary data.</text>
</comment>
<dbReference type="AlphaFoldDB" id="A0A8T0XH84"/>
<feature type="chain" id="PRO_5035840930" evidence="2">
    <location>
        <begin position="27"/>
        <end position="150"/>
    </location>
</feature>
<evidence type="ECO:0000256" key="1">
    <source>
        <dbReference type="SAM" id="MobiDB-lite"/>
    </source>
</evidence>
<evidence type="ECO:0000313" key="4">
    <source>
        <dbReference type="Proteomes" id="UP000823388"/>
    </source>
</evidence>
<feature type="region of interest" description="Disordered" evidence="1">
    <location>
        <begin position="68"/>
        <end position="150"/>
    </location>
</feature>
<keyword evidence="4" id="KW-1185">Reference proteome</keyword>
<feature type="signal peptide" evidence="2">
    <location>
        <begin position="1"/>
        <end position="26"/>
    </location>
</feature>
<dbReference type="Proteomes" id="UP000823388">
    <property type="component" value="Chromosome 1K"/>
</dbReference>
<sequence length="150" mass="15804">MAPATAPPNAACALLALAACTLLCAAVQGGSGGRAAPRGKRTWERWRSVARTRGRQQQAAALGRIDPWRQPGRVDLARRPRSTRRRGVGAPPLRGRGGGRQVETRYPRRRRGRPPRGLSPGAARIDGSPAARGASPGPPRIGVGLMAQAD</sequence>
<evidence type="ECO:0000313" key="3">
    <source>
        <dbReference type="EMBL" id="KAG2658248.1"/>
    </source>
</evidence>
<organism evidence="3 4">
    <name type="scientific">Panicum virgatum</name>
    <name type="common">Blackwell switchgrass</name>
    <dbReference type="NCBI Taxonomy" id="38727"/>
    <lineage>
        <taxon>Eukaryota</taxon>
        <taxon>Viridiplantae</taxon>
        <taxon>Streptophyta</taxon>
        <taxon>Embryophyta</taxon>
        <taxon>Tracheophyta</taxon>
        <taxon>Spermatophyta</taxon>
        <taxon>Magnoliopsida</taxon>
        <taxon>Liliopsida</taxon>
        <taxon>Poales</taxon>
        <taxon>Poaceae</taxon>
        <taxon>PACMAD clade</taxon>
        <taxon>Panicoideae</taxon>
        <taxon>Panicodae</taxon>
        <taxon>Paniceae</taxon>
        <taxon>Panicinae</taxon>
        <taxon>Panicum</taxon>
        <taxon>Panicum sect. Hiantes</taxon>
    </lineage>
</organism>
<dbReference type="EMBL" id="CM029037">
    <property type="protein sequence ID" value="KAG2658248.1"/>
    <property type="molecule type" value="Genomic_DNA"/>
</dbReference>
<proteinExistence type="predicted"/>
<evidence type="ECO:0000256" key="2">
    <source>
        <dbReference type="SAM" id="SignalP"/>
    </source>
</evidence>
<feature type="compositionally biased region" description="Low complexity" evidence="1">
    <location>
        <begin position="115"/>
        <end position="135"/>
    </location>
</feature>
<name>A0A8T0XH84_PANVG</name>
<keyword evidence="2" id="KW-0732">Signal</keyword>
<gene>
    <name evidence="3" type="ORF">PVAP13_1KG213415</name>
</gene>
<accession>A0A8T0XH84</accession>
<reference evidence="3" key="1">
    <citation type="submission" date="2020-05" db="EMBL/GenBank/DDBJ databases">
        <title>WGS assembly of Panicum virgatum.</title>
        <authorList>
            <person name="Lovell J.T."/>
            <person name="Jenkins J."/>
            <person name="Shu S."/>
            <person name="Juenger T.E."/>
            <person name="Schmutz J."/>
        </authorList>
    </citation>
    <scope>NUCLEOTIDE SEQUENCE</scope>
    <source>
        <strain evidence="3">AP13</strain>
    </source>
</reference>
<protein>
    <submittedName>
        <fullName evidence="3">Uncharacterized protein</fullName>
    </submittedName>
</protein>